<name>A0A0B4S0U5_9FIRM</name>
<gene>
    <name evidence="2" type="ORF">NW74_02315</name>
</gene>
<keyword evidence="1" id="KW-0472">Membrane</keyword>
<proteinExistence type="predicted"/>
<dbReference type="EMBL" id="CP009761">
    <property type="protein sequence ID" value="AIZ36266.1"/>
    <property type="molecule type" value="Genomic_DNA"/>
</dbReference>
<keyword evidence="1" id="KW-1133">Transmembrane helix</keyword>
<protein>
    <recommendedName>
        <fullName evidence="4">DUF4340 domain-containing protein</fullName>
    </recommendedName>
</protein>
<feature type="transmembrane region" description="Helical" evidence="1">
    <location>
        <begin position="7"/>
        <end position="25"/>
    </location>
</feature>
<dbReference type="STRING" id="33033.NW74_02315"/>
<evidence type="ECO:0000313" key="2">
    <source>
        <dbReference type="EMBL" id="AIZ36266.1"/>
    </source>
</evidence>
<dbReference type="KEGG" id="pmic:NW74_02315"/>
<dbReference type="OrthoDB" id="1701377at2"/>
<evidence type="ECO:0000313" key="3">
    <source>
        <dbReference type="Proteomes" id="UP000031386"/>
    </source>
</evidence>
<evidence type="ECO:0008006" key="4">
    <source>
        <dbReference type="Google" id="ProtNLM"/>
    </source>
</evidence>
<keyword evidence="3" id="KW-1185">Reference proteome</keyword>
<reference evidence="2 3" key="1">
    <citation type="submission" date="2014-10" db="EMBL/GenBank/DDBJ databases">
        <title>Complete genome sequence of Parvimonas micra KCOM 1535 (= ChDC B708).</title>
        <authorList>
            <person name="Kook J.-K."/>
            <person name="Park S.-N."/>
            <person name="Lim Y.K."/>
            <person name="Roh H."/>
        </authorList>
    </citation>
    <scope>NUCLEOTIDE SEQUENCE [LARGE SCALE GENOMIC DNA]</scope>
    <source>
        <strain evidence="3">KCOM 1535 / ChDC B708</strain>
    </source>
</reference>
<evidence type="ECO:0000256" key="1">
    <source>
        <dbReference type="SAM" id="Phobius"/>
    </source>
</evidence>
<dbReference type="AlphaFoldDB" id="A0A0B4S0U5"/>
<sequence length="163" mass="18926">MKKNIKNIIILVLIIEIVGLGLIFYQSSLERAKVRKEREKYYIVTDINNNDVLKIEKKYLSPQELNKIVITKAGNDKKYIIEDKKLMGDIISKSEFSKFVSNSELTMGTEDITITFENNNNVFSISLSAEDRTATLKYNEYSFLVTVTDDFYNFVYELYSKIS</sequence>
<dbReference type="Proteomes" id="UP000031386">
    <property type="component" value="Chromosome"/>
</dbReference>
<keyword evidence="1" id="KW-0812">Transmembrane</keyword>
<dbReference type="RefSeq" id="WP_041953658.1">
    <property type="nucleotide sequence ID" value="NZ_CP009761.1"/>
</dbReference>
<accession>A0A0B4S0U5</accession>
<organism evidence="2 3">
    <name type="scientific">Parvimonas micra</name>
    <dbReference type="NCBI Taxonomy" id="33033"/>
    <lineage>
        <taxon>Bacteria</taxon>
        <taxon>Bacillati</taxon>
        <taxon>Bacillota</taxon>
        <taxon>Tissierellia</taxon>
        <taxon>Tissierellales</taxon>
        <taxon>Peptoniphilaceae</taxon>
        <taxon>Parvimonas</taxon>
    </lineage>
</organism>